<dbReference type="InterPro" id="IPR025997">
    <property type="entry name" value="SBP_2_dom"/>
</dbReference>
<reference evidence="7" key="1">
    <citation type="submission" date="2018-05" db="EMBL/GenBank/DDBJ databases">
        <authorList>
            <person name="Du Z."/>
            <person name="Wang X."/>
        </authorList>
    </citation>
    <scope>NUCLEOTIDE SEQUENCE [LARGE SCALE GENOMIC DNA]</scope>
    <source>
        <strain evidence="7">WDS4C29</strain>
    </source>
</reference>
<dbReference type="Gene3D" id="3.40.50.2300">
    <property type="match status" value="2"/>
</dbReference>
<comment type="similarity">
    <text evidence="2">Belongs to the bacterial solute-binding protein 2 family.</text>
</comment>
<comment type="caution">
    <text evidence="6">The sequence shown here is derived from an EMBL/GenBank/DDBJ whole genome shotgun (WGS) entry which is preliminary data.</text>
</comment>
<feature type="chain" id="PRO_5015846970" evidence="4">
    <location>
        <begin position="22"/>
        <end position="315"/>
    </location>
</feature>
<dbReference type="SUPFAM" id="SSF53822">
    <property type="entry name" value="Periplasmic binding protein-like I"/>
    <property type="match status" value="1"/>
</dbReference>
<proteinExistence type="inferred from homology"/>
<evidence type="ECO:0000256" key="2">
    <source>
        <dbReference type="ARBA" id="ARBA00007639"/>
    </source>
</evidence>
<organism evidence="6 7">
    <name type="scientific">Salibaculum griseiflavum</name>
    <dbReference type="NCBI Taxonomy" id="1914409"/>
    <lineage>
        <taxon>Bacteria</taxon>
        <taxon>Pseudomonadati</taxon>
        <taxon>Pseudomonadota</taxon>
        <taxon>Alphaproteobacteria</taxon>
        <taxon>Rhodobacterales</taxon>
        <taxon>Roseobacteraceae</taxon>
        <taxon>Salibaculum</taxon>
    </lineage>
</organism>
<dbReference type="OrthoDB" id="9773673at2"/>
<comment type="subcellular location">
    <subcellularLocation>
        <location evidence="1">Cell envelope</location>
    </subcellularLocation>
</comment>
<sequence>MKKTLIAATAMMTIMGSATFAQTIGASIARFDDNFLTVMRNGMVEYADGLDGVELQVEDATDDVAKQLDQINNFIASGVDAIIVNAVDTSATQAMTAAAEAAGIPLVYVNRQPINVDDLPDNQAFVASNEIESGTLAAFEACKMARAEGLAGGASAYILMGQLSNQAAVQRTKDVDDVIGMDMCNFISIIDRQTANWSRDEAQDLMTNWMSSGEPFDIVFANNDEMAIGAIQAMKANGMSMDDVIVVGVDATQDALVAMQAGDLDATVFQDAFGQGEGSVDAALALARGEDVDQKVYIPFQLVTPANLDEYIDRN</sequence>
<evidence type="ECO:0000313" key="6">
    <source>
        <dbReference type="EMBL" id="PWG16959.1"/>
    </source>
</evidence>
<keyword evidence="3 4" id="KW-0732">Signal</keyword>
<feature type="signal peptide" evidence="4">
    <location>
        <begin position="1"/>
        <end position="21"/>
    </location>
</feature>
<dbReference type="PANTHER" id="PTHR46847">
    <property type="entry name" value="D-ALLOSE-BINDING PERIPLASMIC PROTEIN-RELATED"/>
    <property type="match status" value="1"/>
</dbReference>
<evidence type="ECO:0000256" key="4">
    <source>
        <dbReference type="SAM" id="SignalP"/>
    </source>
</evidence>
<accession>A0A2V1P347</accession>
<evidence type="ECO:0000256" key="3">
    <source>
        <dbReference type="ARBA" id="ARBA00022729"/>
    </source>
</evidence>
<dbReference type="GO" id="GO:0030313">
    <property type="term" value="C:cell envelope"/>
    <property type="evidence" value="ECO:0007669"/>
    <property type="project" value="UniProtKB-SubCell"/>
</dbReference>
<evidence type="ECO:0000313" key="7">
    <source>
        <dbReference type="Proteomes" id="UP000245293"/>
    </source>
</evidence>
<keyword evidence="7" id="KW-1185">Reference proteome</keyword>
<protein>
    <submittedName>
        <fullName evidence="6">Rhizopine-binding protein</fullName>
    </submittedName>
</protein>
<dbReference type="Proteomes" id="UP000245293">
    <property type="component" value="Unassembled WGS sequence"/>
</dbReference>
<dbReference type="InterPro" id="IPR028082">
    <property type="entry name" value="Peripla_BP_I"/>
</dbReference>
<dbReference type="GO" id="GO:0030246">
    <property type="term" value="F:carbohydrate binding"/>
    <property type="evidence" value="ECO:0007669"/>
    <property type="project" value="UniProtKB-ARBA"/>
</dbReference>
<feature type="domain" description="Periplasmic binding protein" evidence="5">
    <location>
        <begin position="24"/>
        <end position="290"/>
    </location>
</feature>
<dbReference type="PANTHER" id="PTHR46847:SF1">
    <property type="entry name" value="D-ALLOSE-BINDING PERIPLASMIC PROTEIN-RELATED"/>
    <property type="match status" value="1"/>
</dbReference>
<dbReference type="EMBL" id="QETF01000008">
    <property type="protein sequence ID" value="PWG16959.1"/>
    <property type="molecule type" value="Genomic_DNA"/>
</dbReference>
<dbReference type="AlphaFoldDB" id="A0A2V1P347"/>
<name>A0A2V1P347_9RHOB</name>
<gene>
    <name evidence="6" type="ORF">DFK10_09320</name>
</gene>
<dbReference type="Pfam" id="PF13407">
    <property type="entry name" value="Peripla_BP_4"/>
    <property type="match status" value="1"/>
</dbReference>
<evidence type="ECO:0000256" key="1">
    <source>
        <dbReference type="ARBA" id="ARBA00004196"/>
    </source>
</evidence>
<evidence type="ECO:0000259" key="5">
    <source>
        <dbReference type="Pfam" id="PF13407"/>
    </source>
</evidence>
<dbReference type="RefSeq" id="WP_109388752.1">
    <property type="nucleotide sequence ID" value="NZ_QETF01000008.1"/>
</dbReference>